<comment type="caution">
    <text evidence="6">The sequence shown here is derived from an EMBL/GenBank/DDBJ whole genome shotgun (WGS) entry which is preliminary data.</text>
</comment>
<evidence type="ECO:0000313" key="6">
    <source>
        <dbReference type="EMBL" id="OGI69205.1"/>
    </source>
</evidence>
<dbReference type="AlphaFoldDB" id="A0A1F6VI41"/>
<evidence type="ECO:0000256" key="5">
    <source>
        <dbReference type="SAM" id="Phobius"/>
    </source>
</evidence>
<proteinExistence type="predicted"/>
<feature type="transmembrane region" description="Helical" evidence="5">
    <location>
        <begin position="201"/>
        <end position="222"/>
    </location>
</feature>
<dbReference type="GO" id="GO:0005385">
    <property type="term" value="F:zinc ion transmembrane transporter activity"/>
    <property type="evidence" value="ECO:0007669"/>
    <property type="project" value="TreeGrafter"/>
</dbReference>
<accession>A0A1F6VI41</accession>
<dbReference type="GO" id="GO:0006882">
    <property type="term" value="P:intracellular zinc ion homeostasis"/>
    <property type="evidence" value="ECO:0007669"/>
    <property type="project" value="TreeGrafter"/>
</dbReference>
<feature type="transmembrane region" description="Helical" evidence="5">
    <location>
        <begin position="234"/>
        <end position="254"/>
    </location>
</feature>
<keyword evidence="2 5" id="KW-0812">Transmembrane</keyword>
<reference evidence="6 7" key="1">
    <citation type="journal article" date="2016" name="Nat. Commun.">
        <title>Thousands of microbial genomes shed light on interconnected biogeochemical processes in an aquifer system.</title>
        <authorList>
            <person name="Anantharaman K."/>
            <person name="Brown C.T."/>
            <person name="Hug L.A."/>
            <person name="Sharon I."/>
            <person name="Castelle C.J."/>
            <person name="Probst A.J."/>
            <person name="Thomas B.C."/>
            <person name="Singh A."/>
            <person name="Wilkins M.J."/>
            <person name="Karaoz U."/>
            <person name="Brodie E.L."/>
            <person name="Williams K.H."/>
            <person name="Hubbard S.S."/>
            <person name="Banfield J.F."/>
        </authorList>
    </citation>
    <scope>NUCLEOTIDE SEQUENCE [LARGE SCALE GENOMIC DNA]</scope>
</reference>
<dbReference type="GO" id="GO:0016020">
    <property type="term" value="C:membrane"/>
    <property type="evidence" value="ECO:0007669"/>
    <property type="project" value="UniProtKB-SubCell"/>
</dbReference>
<dbReference type="EMBL" id="MFTT01000031">
    <property type="protein sequence ID" value="OGI69205.1"/>
    <property type="molecule type" value="Genomic_DNA"/>
</dbReference>
<evidence type="ECO:0000256" key="3">
    <source>
        <dbReference type="ARBA" id="ARBA00022989"/>
    </source>
</evidence>
<feature type="transmembrane region" description="Helical" evidence="5">
    <location>
        <begin position="6"/>
        <end position="27"/>
    </location>
</feature>
<evidence type="ECO:0000313" key="7">
    <source>
        <dbReference type="Proteomes" id="UP000178059"/>
    </source>
</evidence>
<feature type="transmembrane region" description="Helical" evidence="5">
    <location>
        <begin position="174"/>
        <end position="195"/>
    </location>
</feature>
<dbReference type="Proteomes" id="UP000178059">
    <property type="component" value="Unassembled WGS sequence"/>
</dbReference>
<sequence>MINFYAILSVVIVSFISFAGLFVLSINKNLLKKIIFVIVSLSVGALFGDTFIHLIPEAFESGLEAGILSVLILAGIIFFFLLEKFMLWRHSHAEHDQCKDCGTDENRIKSLGPMILMADGIHNFIDGVIIGLSFLVSIEVGIATTLAIIFHEIPQEISDFGLLLHAGYSRAKALFLNFASAATAILGTVLALVIGAQLEDFIPYGLMIAAGGFIYIAGSDLVPELHKTKDMKKSLVQILAILLGLGLMFALLLFE</sequence>
<comment type="subcellular location">
    <subcellularLocation>
        <location evidence="1">Membrane</location>
        <topology evidence="1">Multi-pass membrane protein</topology>
    </subcellularLocation>
</comment>
<gene>
    <name evidence="6" type="ORF">A2824_01335</name>
</gene>
<evidence type="ECO:0000256" key="1">
    <source>
        <dbReference type="ARBA" id="ARBA00004141"/>
    </source>
</evidence>
<dbReference type="STRING" id="1801743.A2824_01335"/>
<keyword evidence="4 5" id="KW-0472">Membrane</keyword>
<feature type="transmembrane region" description="Helical" evidence="5">
    <location>
        <begin position="34"/>
        <end position="55"/>
    </location>
</feature>
<dbReference type="Pfam" id="PF02535">
    <property type="entry name" value="Zip"/>
    <property type="match status" value="1"/>
</dbReference>
<dbReference type="PANTHER" id="PTHR16950">
    <property type="entry name" value="ZINC TRANSPORTER SLC39A7 HISTIDINE-RICH MEMBRANE PROTEIN KE4"/>
    <property type="match status" value="1"/>
</dbReference>
<evidence type="ECO:0000256" key="2">
    <source>
        <dbReference type="ARBA" id="ARBA00022692"/>
    </source>
</evidence>
<dbReference type="PANTHER" id="PTHR16950:SF16">
    <property type="entry name" value="ZINC TRANSPORTER ZIP13"/>
    <property type="match status" value="1"/>
</dbReference>
<dbReference type="InterPro" id="IPR003689">
    <property type="entry name" value="ZIP"/>
</dbReference>
<organism evidence="6 7">
    <name type="scientific">Candidatus Nomurabacteria bacterium RIFCSPHIGHO2_01_FULL_42_16</name>
    <dbReference type="NCBI Taxonomy" id="1801743"/>
    <lineage>
        <taxon>Bacteria</taxon>
        <taxon>Candidatus Nomuraibacteriota</taxon>
    </lineage>
</organism>
<evidence type="ECO:0000256" key="4">
    <source>
        <dbReference type="ARBA" id="ARBA00023136"/>
    </source>
</evidence>
<protein>
    <recommendedName>
        <fullName evidence="8">ZIP family metal transporter</fullName>
    </recommendedName>
</protein>
<feature type="transmembrane region" description="Helical" evidence="5">
    <location>
        <begin position="61"/>
        <end position="82"/>
    </location>
</feature>
<evidence type="ECO:0008006" key="8">
    <source>
        <dbReference type="Google" id="ProtNLM"/>
    </source>
</evidence>
<name>A0A1F6VI41_9BACT</name>
<keyword evidence="3 5" id="KW-1133">Transmembrane helix</keyword>